<dbReference type="SUPFAM" id="SSF52922">
    <property type="entry name" value="TK C-terminal domain-like"/>
    <property type="match status" value="1"/>
</dbReference>
<dbReference type="Gene3D" id="3.40.50.970">
    <property type="match status" value="1"/>
</dbReference>
<evidence type="ECO:0000313" key="6">
    <source>
        <dbReference type="Proteomes" id="UP000316714"/>
    </source>
</evidence>
<evidence type="ECO:0000313" key="5">
    <source>
        <dbReference type="EMBL" id="TWT35245.1"/>
    </source>
</evidence>
<dbReference type="Pfam" id="PF02780">
    <property type="entry name" value="Transketolase_C"/>
    <property type="match status" value="1"/>
</dbReference>
<keyword evidence="3" id="KW-0786">Thiamine pyrophosphate</keyword>
<dbReference type="GO" id="GO:0008661">
    <property type="term" value="F:1-deoxy-D-xylulose-5-phosphate synthase activity"/>
    <property type="evidence" value="ECO:0007669"/>
    <property type="project" value="UniProtKB-EC"/>
</dbReference>
<reference evidence="5 6" key="1">
    <citation type="submission" date="2019-02" db="EMBL/GenBank/DDBJ databases">
        <title>Deep-cultivation of Planctomycetes and their phenomic and genomic characterization uncovers novel biology.</title>
        <authorList>
            <person name="Wiegand S."/>
            <person name="Jogler M."/>
            <person name="Boedeker C."/>
            <person name="Pinto D."/>
            <person name="Vollmers J."/>
            <person name="Rivas-Marin E."/>
            <person name="Kohn T."/>
            <person name="Peeters S.H."/>
            <person name="Heuer A."/>
            <person name="Rast P."/>
            <person name="Oberbeckmann S."/>
            <person name="Bunk B."/>
            <person name="Jeske O."/>
            <person name="Meyerdierks A."/>
            <person name="Storesund J.E."/>
            <person name="Kallscheuer N."/>
            <person name="Luecker S."/>
            <person name="Lage O.M."/>
            <person name="Pohl T."/>
            <person name="Merkel B.J."/>
            <person name="Hornburger P."/>
            <person name="Mueller R.-W."/>
            <person name="Bruemmer F."/>
            <person name="Labrenz M."/>
            <person name="Spormann A.M."/>
            <person name="Op Den Camp H."/>
            <person name="Overmann J."/>
            <person name="Amann R."/>
            <person name="Jetten M.S.M."/>
            <person name="Mascher T."/>
            <person name="Medema M.H."/>
            <person name="Devos D.P."/>
            <person name="Kaster A.-K."/>
            <person name="Ovreas L."/>
            <person name="Rohde M."/>
            <person name="Galperin M.Y."/>
            <person name="Jogler C."/>
        </authorList>
    </citation>
    <scope>NUCLEOTIDE SEQUENCE [LARGE SCALE GENOMIC DNA]</scope>
    <source>
        <strain evidence="5 6">KOR34</strain>
    </source>
</reference>
<evidence type="ECO:0000256" key="1">
    <source>
        <dbReference type="ARBA" id="ARBA00001964"/>
    </source>
</evidence>
<sequence length="335" mass="35605">MSASAPELFSPAATDLIEQHGYSIGQPNLVAFAETLLELARANSNILAVTSDSRGSGKISGLGVELPNQIVEVGIAEQNLVGVSAGLASCGKVVYAVSPSCFLTARALEQIKNDVCYSDNPVKLIGISAGVSYGALGTTHHSLHDLSALRAINNIDIVVPADNFETQQVIRQAAERTSPIYIRFGKAPMVTLPRVQPGFQIGEASVIRDGGDVAFIATGETVVHCLLAADKLVDQGLNCRVISMHTVKPLDKDALFEAADRCQAIVTVEEHMVNGGLGEACARMLLESGRHTPFRAVGIPDEYTVTGSQSDIFRHYGISMEGLVQTATQLLERVH</sequence>
<gene>
    <name evidence="5" type="primary">dxs_1</name>
    <name evidence="5" type="ORF">KOR34_01330</name>
</gene>
<name>A0A5C5VCA6_9BACT</name>
<comment type="cofactor">
    <cofactor evidence="1">
        <name>thiamine diphosphate</name>
        <dbReference type="ChEBI" id="CHEBI:58937"/>
    </cofactor>
</comment>
<comment type="caution">
    <text evidence="5">The sequence shown here is derived from an EMBL/GenBank/DDBJ whole genome shotgun (WGS) entry which is preliminary data.</text>
</comment>
<dbReference type="SMART" id="SM00861">
    <property type="entry name" value="Transket_pyr"/>
    <property type="match status" value="1"/>
</dbReference>
<dbReference type="InterPro" id="IPR009014">
    <property type="entry name" value="Transketo_C/PFOR_II"/>
</dbReference>
<dbReference type="EMBL" id="SIHJ01000001">
    <property type="protein sequence ID" value="TWT35245.1"/>
    <property type="molecule type" value="Genomic_DNA"/>
</dbReference>
<keyword evidence="5" id="KW-0808">Transferase</keyword>
<dbReference type="FunFam" id="3.40.50.970:FF:000129">
    <property type="entry name" value="Transketolase"/>
    <property type="match status" value="1"/>
</dbReference>
<protein>
    <submittedName>
        <fullName evidence="5">1-deoxy-D-xylulose-5-phosphate synthase</fullName>
        <ecNumber evidence="5">2.2.1.7</ecNumber>
    </submittedName>
</protein>
<dbReference type="PANTHER" id="PTHR43825:SF1">
    <property type="entry name" value="TRANSKETOLASE-LIKE PYRIMIDINE-BINDING DOMAIN-CONTAINING PROTEIN"/>
    <property type="match status" value="1"/>
</dbReference>
<comment type="similarity">
    <text evidence="2">Belongs to the transketolase family.</text>
</comment>
<dbReference type="Gene3D" id="3.40.50.920">
    <property type="match status" value="1"/>
</dbReference>
<dbReference type="OrthoDB" id="9803371at2"/>
<evidence type="ECO:0000259" key="4">
    <source>
        <dbReference type="SMART" id="SM00861"/>
    </source>
</evidence>
<dbReference type="SUPFAM" id="SSF52518">
    <property type="entry name" value="Thiamin diphosphate-binding fold (THDP-binding)"/>
    <property type="match status" value="1"/>
</dbReference>
<dbReference type="InterPro" id="IPR029061">
    <property type="entry name" value="THDP-binding"/>
</dbReference>
<feature type="domain" description="Transketolase-like pyrimidine-binding" evidence="4">
    <location>
        <begin position="26"/>
        <end position="192"/>
    </location>
</feature>
<dbReference type="CDD" id="cd07033">
    <property type="entry name" value="TPP_PYR_DXS_TK_like"/>
    <property type="match status" value="1"/>
</dbReference>
<evidence type="ECO:0000256" key="2">
    <source>
        <dbReference type="ARBA" id="ARBA00007131"/>
    </source>
</evidence>
<dbReference type="Pfam" id="PF02779">
    <property type="entry name" value="Transket_pyr"/>
    <property type="match status" value="1"/>
</dbReference>
<dbReference type="InterPro" id="IPR005475">
    <property type="entry name" value="Transketolase-like_Pyr-bd"/>
</dbReference>
<dbReference type="PANTHER" id="PTHR43825">
    <property type="entry name" value="PYRUVATE DEHYDROGENASE E1 COMPONENT"/>
    <property type="match status" value="1"/>
</dbReference>
<keyword evidence="6" id="KW-1185">Reference proteome</keyword>
<organism evidence="5 6">
    <name type="scientific">Posidoniimonas corsicana</name>
    <dbReference type="NCBI Taxonomy" id="1938618"/>
    <lineage>
        <taxon>Bacteria</taxon>
        <taxon>Pseudomonadati</taxon>
        <taxon>Planctomycetota</taxon>
        <taxon>Planctomycetia</taxon>
        <taxon>Pirellulales</taxon>
        <taxon>Lacipirellulaceae</taxon>
        <taxon>Posidoniimonas</taxon>
    </lineage>
</organism>
<dbReference type="InterPro" id="IPR033248">
    <property type="entry name" value="Transketolase_C"/>
</dbReference>
<evidence type="ECO:0000256" key="3">
    <source>
        <dbReference type="ARBA" id="ARBA00023052"/>
    </source>
</evidence>
<dbReference type="EC" id="2.2.1.7" evidence="5"/>
<dbReference type="Proteomes" id="UP000316714">
    <property type="component" value="Unassembled WGS sequence"/>
</dbReference>
<dbReference type="RefSeq" id="WP_146561267.1">
    <property type="nucleotide sequence ID" value="NZ_SIHJ01000001.1"/>
</dbReference>
<dbReference type="InterPro" id="IPR051157">
    <property type="entry name" value="PDH/Transketolase"/>
</dbReference>
<accession>A0A5C5VCA6</accession>
<dbReference type="AlphaFoldDB" id="A0A5C5VCA6"/>
<proteinExistence type="inferred from homology"/>